<gene>
    <name evidence="1" type="ORF">HGA10_09175</name>
</gene>
<name>A0A846W3Y4_9NOCA</name>
<keyword evidence="2" id="KW-1185">Reference proteome</keyword>
<comment type="caution">
    <text evidence="1">The sequence shown here is derived from an EMBL/GenBank/DDBJ whole genome shotgun (WGS) entry which is preliminary data.</text>
</comment>
<evidence type="ECO:0000313" key="1">
    <source>
        <dbReference type="EMBL" id="NKX87480.1"/>
    </source>
</evidence>
<dbReference type="AlphaFoldDB" id="A0A846W3Y4"/>
<protein>
    <submittedName>
        <fullName evidence="1">Uncharacterized protein</fullName>
    </submittedName>
</protein>
<dbReference type="Proteomes" id="UP000572007">
    <property type="component" value="Unassembled WGS sequence"/>
</dbReference>
<evidence type="ECO:0000313" key="2">
    <source>
        <dbReference type="Proteomes" id="UP000572007"/>
    </source>
</evidence>
<dbReference type="RefSeq" id="WP_067643596.1">
    <property type="nucleotide sequence ID" value="NZ_JAAXOM010000002.1"/>
</dbReference>
<proteinExistence type="predicted"/>
<sequence>MGAENGATVSSRVREDTCGVTQLDLAFDDGHLYLDRETARALFRLLGEVPELADDLADSRTRQTRFGQPDIRVHGGSTVPKLPFNPAAARADDHLRAVLVSWVRLVCEQRAVDYDGAASTAGMARWLQRNIVALAMTEGVEEALPEISAAVEAAVVVVCPPAEGGGVVDAELLARARAVRLNAAGIQKLASQLGGVFANLTARRLRTLREAGLVEPVPGPWSVDWPELFLVGPVLDAHLALPARQRKRNN</sequence>
<reference evidence="1 2" key="1">
    <citation type="submission" date="2020-04" db="EMBL/GenBank/DDBJ databases">
        <title>MicrobeNet Type strains.</title>
        <authorList>
            <person name="Nicholson A.C."/>
        </authorList>
    </citation>
    <scope>NUCLEOTIDE SEQUENCE [LARGE SCALE GENOMIC DNA]</scope>
    <source>
        <strain evidence="1 2">DSM 44960</strain>
    </source>
</reference>
<accession>A0A846W3Y4</accession>
<organism evidence="1 2">
    <name type="scientific">Nocardia coubleae</name>
    <dbReference type="NCBI Taxonomy" id="356147"/>
    <lineage>
        <taxon>Bacteria</taxon>
        <taxon>Bacillati</taxon>
        <taxon>Actinomycetota</taxon>
        <taxon>Actinomycetes</taxon>
        <taxon>Mycobacteriales</taxon>
        <taxon>Nocardiaceae</taxon>
        <taxon>Nocardia</taxon>
    </lineage>
</organism>
<dbReference type="EMBL" id="JAAXOM010000002">
    <property type="protein sequence ID" value="NKX87480.1"/>
    <property type="molecule type" value="Genomic_DNA"/>
</dbReference>